<evidence type="ECO:0000256" key="4">
    <source>
        <dbReference type="SAM" id="Phobius"/>
    </source>
</evidence>
<evidence type="ECO:0000313" key="7">
    <source>
        <dbReference type="Proteomes" id="UP000472262"/>
    </source>
</evidence>
<keyword evidence="2 4" id="KW-0812">Transmembrane</keyword>
<dbReference type="SUPFAM" id="SSF48726">
    <property type="entry name" value="Immunoglobulin"/>
    <property type="match status" value="1"/>
</dbReference>
<keyword evidence="7" id="KW-1185">Reference proteome</keyword>
<dbReference type="InterPro" id="IPR013106">
    <property type="entry name" value="Ig_V-set"/>
</dbReference>
<evidence type="ECO:0000256" key="2">
    <source>
        <dbReference type="ARBA" id="ARBA00022692"/>
    </source>
</evidence>
<name>A0A672L4X2_SINGR</name>
<dbReference type="FunCoup" id="A0A672L4X2">
    <property type="interactions" value="29"/>
</dbReference>
<dbReference type="InterPro" id="IPR050671">
    <property type="entry name" value="CD300_family_receptors"/>
</dbReference>
<keyword evidence="4" id="KW-1133">Transmembrane helix</keyword>
<keyword evidence="3 4" id="KW-0472">Membrane</keyword>
<protein>
    <recommendedName>
        <fullName evidence="5">Immunoglobulin V-set domain-containing protein</fullName>
    </recommendedName>
</protein>
<dbReference type="PANTHER" id="PTHR11860:SF118">
    <property type="entry name" value="CMRF35-LIKE MOLECULE 3-RELATED"/>
    <property type="match status" value="1"/>
</dbReference>
<reference evidence="6" key="1">
    <citation type="submission" date="2025-08" db="UniProtKB">
        <authorList>
            <consortium name="Ensembl"/>
        </authorList>
    </citation>
    <scope>IDENTIFICATION</scope>
</reference>
<sequence length="176" mass="19880">MLQFTCSLFKVPPTNEILTFTAHERGTVEIQCSYKSADEEHEKYLCRGKCPRLKKDKVVESGSAAQDKRFSLTDDKTAHIFTVTITDLRTEDQGQYWCGVKRGLGILDDFTEIHLEIKHGKSEYTVCVSLDSGIYWCGAAQRRQKHKKQKKWISVIDLNISAGKMILAGFIVCAGT</sequence>
<dbReference type="Ensembl" id="ENSSGRT00000022216.1">
    <property type="protein sequence ID" value="ENSSGRP00000020577.1"/>
    <property type="gene ID" value="ENSSGRG00000012382.1"/>
</dbReference>
<accession>A0A672L4X2</accession>
<dbReference type="InterPro" id="IPR036179">
    <property type="entry name" value="Ig-like_dom_sf"/>
</dbReference>
<dbReference type="GO" id="GO:0005886">
    <property type="term" value="C:plasma membrane"/>
    <property type="evidence" value="ECO:0007669"/>
    <property type="project" value="TreeGrafter"/>
</dbReference>
<dbReference type="Gene3D" id="2.60.40.10">
    <property type="entry name" value="Immunoglobulins"/>
    <property type="match status" value="1"/>
</dbReference>
<dbReference type="GO" id="GO:0004888">
    <property type="term" value="F:transmembrane signaling receptor activity"/>
    <property type="evidence" value="ECO:0007669"/>
    <property type="project" value="TreeGrafter"/>
</dbReference>
<dbReference type="Proteomes" id="UP000472262">
    <property type="component" value="Unassembled WGS sequence"/>
</dbReference>
<evidence type="ECO:0000313" key="6">
    <source>
        <dbReference type="Ensembl" id="ENSSGRP00000020577.1"/>
    </source>
</evidence>
<dbReference type="CDD" id="cd05716">
    <property type="entry name" value="IgV_pIgR_like"/>
    <property type="match status" value="1"/>
</dbReference>
<dbReference type="OMA" id="IRCPYEP"/>
<dbReference type="InterPro" id="IPR013783">
    <property type="entry name" value="Ig-like_fold"/>
</dbReference>
<organism evidence="6 7">
    <name type="scientific">Sinocyclocheilus grahami</name>
    <name type="common">Dianchi golden-line fish</name>
    <name type="synonym">Barbus grahami</name>
    <dbReference type="NCBI Taxonomy" id="75366"/>
    <lineage>
        <taxon>Eukaryota</taxon>
        <taxon>Metazoa</taxon>
        <taxon>Chordata</taxon>
        <taxon>Craniata</taxon>
        <taxon>Vertebrata</taxon>
        <taxon>Euteleostomi</taxon>
        <taxon>Actinopterygii</taxon>
        <taxon>Neopterygii</taxon>
        <taxon>Teleostei</taxon>
        <taxon>Ostariophysi</taxon>
        <taxon>Cypriniformes</taxon>
        <taxon>Cyprinidae</taxon>
        <taxon>Cyprininae</taxon>
        <taxon>Sinocyclocheilus</taxon>
    </lineage>
</organism>
<evidence type="ECO:0000259" key="5">
    <source>
        <dbReference type="Pfam" id="PF07686"/>
    </source>
</evidence>
<dbReference type="InParanoid" id="A0A672L4X2"/>
<feature type="domain" description="Immunoglobulin V-set" evidence="5">
    <location>
        <begin position="20"/>
        <end position="116"/>
    </location>
</feature>
<dbReference type="PANTHER" id="PTHR11860">
    <property type="entry name" value="POLYMERIC-IMMUNOGLOBULIN RECEPTOR"/>
    <property type="match status" value="1"/>
</dbReference>
<reference evidence="6" key="2">
    <citation type="submission" date="2025-09" db="UniProtKB">
        <authorList>
            <consortium name="Ensembl"/>
        </authorList>
    </citation>
    <scope>IDENTIFICATION</scope>
</reference>
<dbReference type="Pfam" id="PF07686">
    <property type="entry name" value="V-set"/>
    <property type="match status" value="1"/>
</dbReference>
<dbReference type="AlphaFoldDB" id="A0A672L4X2"/>
<proteinExistence type="predicted"/>
<evidence type="ECO:0000256" key="1">
    <source>
        <dbReference type="ARBA" id="ARBA00004370"/>
    </source>
</evidence>
<comment type="subcellular location">
    <subcellularLocation>
        <location evidence="1">Membrane</location>
    </subcellularLocation>
</comment>
<feature type="transmembrane region" description="Helical" evidence="4">
    <location>
        <begin position="152"/>
        <end position="172"/>
    </location>
</feature>
<evidence type="ECO:0000256" key="3">
    <source>
        <dbReference type="ARBA" id="ARBA00023136"/>
    </source>
</evidence>